<feature type="transmembrane region" description="Helical" evidence="1">
    <location>
        <begin position="275"/>
        <end position="301"/>
    </location>
</feature>
<dbReference type="OrthoDB" id="8454704at2"/>
<feature type="transmembrane region" description="Helical" evidence="1">
    <location>
        <begin position="115"/>
        <end position="136"/>
    </location>
</feature>
<dbReference type="AlphaFoldDB" id="A0A3A8AKG4"/>
<evidence type="ECO:0000313" key="3">
    <source>
        <dbReference type="Proteomes" id="UP000246132"/>
    </source>
</evidence>
<proteinExistence type="predicted"/>
<name>A0A3A8AKG4_9HYPH</name>
<dbReference type="RefSeq" id="WP_109765869.1">
    <property type="nucleotide sequence ID" value="NZ_CP159474.1"/>
</dbReference>
<accession>A0A3A8AKG4</accession>
<evidence type="ECO:0000256" key="1">
    <source>
        <dbReference type="SAM" id="Phobius"/>
    </source>
</evidence>
<gene>
    <name evidence="2" type="ORF">DEM25_011255</name>
</gene>
<comment type="caution">
    <text evidence="2">The sequence shown here is derived from an EMBL/GenBank/DDBJ whole genome shotgun (WGS) entry which is preliminary data.</text>
</comment>
<evidence type="ECO:0000313" key="2">
    <source>
        <dbReference type="EMBL" id="RKF06221.1"/>
    </source>
</evidence>
<feature type="transmembrane region" description="Helical" evidence="1">
    <location>
        <begin position="48"/>
        <end position="68"/>
    </location>
</feature>
<keyword evidence="1" id="KW-0472">Membrane</keyword>
<reference evidence="2 3" key="1">
    <citation type="journal article" date="2018" name="Int. J. Syst. Bacteriol.">
        <title>Oceaniradius stylonemae gen. nov., sp. nov., isolated from a red alga, Stylonema cornu-cervi.</title>
        <authorList>
            <person name="Jeong S."/>
        </authorList>
    </citation>
    <scope>NUCLEOTIDE SEQUENCE [LARGE SCALE GENOMIC DNA]</scope>
    <source>
        <strain evidence="2 3">StC1</strain>
    </source>
</reference>
<feature type="transmembrane region" description="Helical" evidence="1">
    <location>
        <begin position="219"/>
        <end position="236"/>
    </location>
</feature>
<feature type="transmembrane region" description="Helical" evidence="1">
    <location>
        <begin position="242"/>
        <end position="263"/>
    </location>
</feature>
<keyword evidence="1" id="KW-1133">Transmembrane helix</keyword>
<organism evidence="2 3">
    <name type="scientific">Oceaniradius stylonematis</name>
    <dbReference type="NCBI Taxonomy" id="2184161"/>
    <lineage>
        <taxon>Bacteria</taxon>
        <taxon>Pseudomonadati</taxon>
        <taxon>Pseudomonadota</taxon>
        <taxon>Alphaproteobacteria</taxon>
        <taxon>Hyphomicrobiales</taxon>
        <taxon>Ahrensiaceae</taxon>
        <taxon>Oceaniradius</taxon>
    </lineage>
</organism>
<protein>
    <submittedName>
        <fullName evidence="2">DUF2232 domain-containing protein</fullName>
    </submittedName>
</protein>
<dbReference type="Proteomes" id="UP000246132">
    <property type="component" value="Unassembled WGS sequence"/>
</dbReference>
<feature type="transmembrane region" description="Helical" evidence="1">
    <location>
        <begin position="74"/>
        <end position="94"/>
    </location>
</feature>
<keyword evidence="1" id="KW-0812">Transmembrane</keyword>
<sequence length="325" mass="33291">MNANTIGIGLVSGAATALLCLGVVSGSGLSVILYFLSAVPLMVATLGWGFAAGVSGAIISALLIAAFANVPMAVYIVMTTILPATAAGYWMNLARPAEEVGGPAGKLAWYPLSDVVVRLAVITAGAFIVAGALIGYGPALVDELVGEMIARLQEANPEFAFTPEGRESFLAFMTGAIPFMQPALWLMILIGSLYLALAITRASGRLRRPKDDWPEALRLPRAGAMILAVAIAGSFVSGPLGLAATTFAGALTGGFTMAGFAIFHARTRGQPWRPFAMIVVYGAVAITLVAALPFFFAGVLATARPMPVSPGGGPNPPTGTPPAST</sequence>
<feature type="transmembrane region" description="Helical" evidence="1">
    <location>
        <begin position="179"/>
        <end position="199"/>
    </location>
</feature>
<keyword evidence="3" id="KW-1185">Reference proteome</keyword>
<feature type="transmembrane region" description="Helical" evidence="1">
    <location>
        <begin position="6"/>
        <end position="36"/>
    </location>
</feature>
<dbReference type="EMBL" id="QFWV02000007">
    <property type="protein sequence ID" value="RKF06221.1"/>
    <property type="molecule type" value="Genomic_DNA"/>
</dbReference>